<dbReference type="Gene3D" id="1.10.540.10">
    <property type="entry name" value="Acyl-CoA dehydrogenase/oxidase, N-terminal domain"/>
    <property type="match status" value="1"/>
</dbReference>
<feature type="domain" description="Acyl-CoA dehydrogenase/oxidase C-terminal" evidence="8">
    <location>
        <begin position="258"/>
        <end position="402"/>
    </location>
</feature>
<name>A0A1M6QK18_9BACL</name>
<feature type="domain" description="Acyl-CoA oxidase/dehydrogenase middle" evidence="9">
    <location>
        <begin position="141"/>
        <end position="236"/>
    </location>
</feature>
<dbReference type="InterPro" id="IPR037069">
    <property type="entry name" value="AcylCoA_DH/ox_N_sf"/>
</dbReference>
<dbReference type="Gene3D" id="2.40.110.10">
    <property type="entry name" value="Butyryl-CoA Dehydrogenase, subunit A, domain 2"/>
    <property type="match status" value="1"/>
</dbReference>
<dbReference type="OrthoDB" id="2985879at2"/>
<comment type="cofactor">
    <cofactor evidence="1 6">
        <name>FAD</name>
        <dbReference type="ChEBI" id="CHEBI:57692"/>
    </cofactor>
</comment>
<dbReference type="Pfam" id="PF02770">
    <property type="entry name" value="Acyl-CoA_dh_M"/>
    <property type="match status" value="1"/>
</dbReference>
<evidence type="ECO:0000313" key="12">
    <source>
        <dbReference type="Proteomes" id="UP000184016"/>
    </source>
</evidence>
<reference evidence="12" key="1">
    <citation type="submission" date="2016-11" db="EMBL/GenBank/DDBJ databases">
        <authorList>
            <person name="Varghese N."/>
            <person name="Submissions S."/>
        </authorList>
    </citation>
    <scope>NUCLEOTIDE SEQUENCE [LARGE SCALE GENOMIC DNA]</scope>
    <source>
        <strain evidence="12">USBA-503</strain>
    </source>
</reference>
<dbReference type="SUPFAM" id="SSF47203">
    <property type="entry name" value="Acyl-CoA dehydrogenase C-terminal domain-like"/>
    <property type="match status" value="1"/>
</dbReference>
<evidence type="ECO:0000259" key="8">
    <source>
        <dbReference type="Pfam" id="PF00441"/>
    </source>
</evidence>
<dbReference type="EMBL" id="FRAF01000010">
    <property type="protein sequence ID" value="SHK20518.1"/>
    <property type="molecule type" value="Genomic_DNA"/>
</dbReference>
<organism evidence="11 12">
    <name type="scientific">Alicyclobacillus tolerans</name>
    <dbReference type="NCBI Taxonomy" id="90970"/>
    <lineage>
        <taxon>Bacteria</taxon>
        <taxon>Bacillati</taxon>
        <taxon>Bacillota</taxon>
        <taxon>Bacilli</taxon>
        <taxon>Bacillales</taxon>
        <taxon>Alicyclobacillaceae</taxon>
        <taxon>Alicyclobacillus</taxon>
    </lineage>
</organism>
<dbReference type="InterPro" id="IPR013786">
    <property type="entry name" value="AcylCoA_DH/ox_N"/>
</dbReference>
<dbReference type="InterPro" id="IPR009075">
    <property type="entry name" value="AcylCo_DH/oxidase_C"/>
</dbReference>
<feature type="domain" description="Acyl-CoA dehydrogenase/oxidase N-terminal" evidence="10">
    <location>
        <begin position="88"/>
        <end position="130"/>
    </location>
</feature>
<dbReference type="Pfam" id="PF00441">
    <property type="entry name" value="Acyl-CoA_dh_1"/>
    <property type="match status" value="1"/>
</dbReference>
<keyword evidence="4 6" id="KW-0274">FAD</keyword>
<dbReference type="InterPro" id="IPR009100">
    <property type="entry name" value="AcylCoA_DH/oxidase_NM_dom_sf"/>
</dbReference>
<evidence type="ECO:0000313" key="11">
    <source>
        <dbReference type="EMBL" id="SHK20518.1"/>
    </source>
</evidence>
<dbReference type="PROSITE" id="PS00072">
    <property type="entry name" value="ACYL_COA_DH_1"/>
    <property type="match status" value="1"/>
</dbReference>
<evidence type="ECO:0000259" key="10">
    <source>
        <dbReference type="Pfam" id="PF02771"/>
    </source>
</evidence>
<evidence type="ECO:0000256" key="5">
    <source>
        <dbReference type="ARBA" id="ARBA00023002"/>
    </source>
</evidence>
<proteinExistence type="inferred from homology"/>
<evidence type="ECO:0000259" key="9">
    <source>
        <dbReference type="Pfam" id="PF02770"/>
    </source>
</evidence>
<evidence type="ECO:0000256" key="4">
    <source>
        <dbReference type="ARBA" id="ARBA00022827"/>
    </source>
</evidence>
<dbReference type="AlphaFoldDB" id="A0A1M6QK18"/>
<evidence type="ECO:0000256" key="6">
    <source>
        <dbReference type="RuleBase" id="RU362125"/>
    </source>
</evidence>
<dbReference type="FunFam" id="2.40.110.10:FF:000001">
    <property type="entry name" value="Acyl-CoA dehydrogenase, mitochondrial"/>
    <property type="match status" value="1"/>
</dbReference>
<dbReference type="RefSeq" id="WP_072873882.1">
    <property type="nucleotide sequence ID" value="NZ_FRAF01000010.1"/>
</dbReference>
<keyword evidence="5 6" id="KW-0560">Oxidoreductase</keyword>
<gene>
    <name evidence="11" type="ORF">SAMN05443507_11027</name>
</gene>
<accession>A0A1M6QK18</accession>
<dbReference type="Proteomes" id="UP000184016">
    <property type="component" value="Unassembled WGS sequence"/>
</dbReference>
<dbReference type="STRING" id="1830138.SAMN05443507_11027"/>
<keyword evidence="12" id="KW-1185">Reference proteome</keyword>
<dbReference type="SUPFAM" id="SSF56645">
    <property type="entry name" value="Acyl-CoA dehydrogenase NM domain-like"/>
    <property type="match status" value="1"/>
</dbReference>
<evidence type="ECO:0000256" key="7">
    <source>
        <dbReference type="SAM" id="MobiDB-lite"/>
    </source>
</evidence>
<dbReference type="Gene3D" id="1.20.140.10">
    <property type="entry name" value="Butyryl-CoA Dehydrogenase, subunit A, domain 3"/>
    <property type="match status" value="1"/>
</dbReference>
<feature type="compositionally biased region" description="Basic and acidic residues" evidence="7">
    <location>
        <begin position="73"/>
        <end position="82"/>
    </location>
</feature>
<protein>
    <submittedName>
        <fullName evidence="11">Acyl-CoA dehydrogenase</fullName>
    </submittedName>
</protein>
<dbReference type="GO" id="GO:0050660">
    <property type="term" value="F:flavin adenine dinucleotide binding"/>
    <property type="evidence" value="ECO:0007669"/>
    <property type="project" value="InterPro"/>
</dbReference>
<dbReference type="InterPro" id="IPR006089">
    <property type="entry name" value="Acyl-CoA_DH_CS"/>
</dbReference>
<dbReference type="PANTHER" id="PTHR43884">
    <property type="entry name" value="ACYL-COA DEHYDROGENASE"/>
    <property type="match status" value="1"/>
</dbReference>
<sequence length="410" mass="44960">MISFELTPQQKQVRDLVHWFAESEMRPISLQADAEHRVPDEWLVKVNRMGISLSTPGSQAHTHESKNGGSKTETLEQREQKKQSNRLSVIAAEEVGWGDPAIALTLPGPGLGGPPILASGTAEQKQRFLSIFTPDEPRWGAYGLTEPGAGSDVAGIRTTARKVDGGYLLNGQKIFITNGQRASWVVVFATIHPEMGRAGHRAFVVEKGTPGFSSPRIAQKMGMRASETAELFFEDCFVPDENLLGGEEAYQARQNGLSGFRVAMATFDTTRPVVAAMAVGIARAAYEYTLDFVRREYPKNGKSYTMACAQLANMRQEIDAARLLTWEAAWMGDLSMPNAKEAAVCKAVAGKMALEICAGCLNLMGPIGLDGHLVEKLYRDVKVYDIFEGTSQIQHLIVARRLYEQVGLRI</sequence>
<evidence type="ECO:0000256" key="3">
    <source>
        <dbReference type="ARBA" id="ARBA00022630"/>
    </source>
</evidence>
<dbReference type="InterPro" id="IPR006091">
    <property type="entry name" value="Acyl-CoA_Oxase/DH_mid-dom"/>
</dbReference>
<dbReference type="InterPro" id="IPR036250">
    <property type="entry name" value="AcylCo_DH-like_C"/>
</dbReference>
<comment type="similarity">
    <text evidence="2 6">Belongs to the acyl-CoA dehydrogenase family.</text>
</comment>
<dbReference type="Pfam" id="PF02771">
    <property type="entry name" value="Acyl-CoA_dh_N"/>
    <property type="match status" value="1"/>
</dbReference>
<dbReference type="PANTHER" id="PTHR43884:SF12">
    <property type="entry name" value="ISOVALERYL-COA DEHYDROGENASE, MITOCHONDRIAL-RELATED"/>
    <property type="match status" value="1"/>
</dbReference>
<dbReference type="GO" id="GO:0003995">
    <property type="term" value="F:acyl-CoA dehydrogenase activity"/>
    <property type="evidence" value="ECO:0007669"/>
    <property type="project" value="InterPro"/>
</dbReference>
<evidence type="ECO:0000256" key="2">
    <source>
        <dbReference type="ARBA" id="ARBA00009347"/>
    </source>
</evidence>
<keyword evidence="3 6" id="KW-0285">Flavoprotein</keyword>
<feature type="region of interest" description="Disordered" evidence="7">
    <location>
        <begin position="53"/>
        <end position="85"/>
    </location>
</feature>
<dbReference type="InterPro" id="IPR046373">
    <property type="entry name" value="Acyl-CoA_Oxase/DH_mid-dom_sf"/>
</dbReference>
<evidence type="ECO:0000256" key="1">
    <source>
        <dbReference type="ARBA" id="ARBA00001974"/>
    </source>
</evidence>